<reference evidence="1 2" key="1">
    <citation type="submission" date="2007-08" db="EMBL/GenBank/DDBJ databases">
        <authorList>
            <person name="Fulton L."/>
            <person name="Clifton S."/>
            <person name="Fulton B."/>
            <person name="Xu J."/>
            <person name="Minx P."/>
            <person name="Pepin K.H."/>
            <person name="Johnson M."/>
            <person name="Thiruvilangam P."/>
            <person name="Bhonagiri V."/>
            <person name="Nash W.E."/>
            <person name="Mardis E.R."/>
            <person name="Wilson R.K."/>
        </authorList>
    </citation>
    <scope>NUCLEOTIDE SEQUENCE [LARGE SCALE GENOMIC DNA]</scope>
    <source>
        <strain evidence="2">ATCC BAA-613 / DSM 15670 / CCUG 46953 / JCM 12243 / WAL 16351</strain>
    </source>
</reference>
<dbReference type="EMBL" id="ABCC02000027">
    <property type="protein sequence ID" value="EDP16734.1"/>
    <property type="molecule type" value="Genomic_DNA"/>
</dbReference>
<comment type="caution">
    <text evidence="1">The sequence shown here is derived from an EMBL/GenBank/DDBJ whole genome shotgun (WGS) entry which is preliminary data.</text>
</comment>
<name>A8RR09_ENTBW</name>
<dbReference type="PaxDb" id="411902-CLOBOL_02878"/>
<evidence type="ECO:0000313" key="1">
    <source>
        <dbReference type="EMBL" id="EDP16734.1"/>
    </source>
</evidence>
<proteinExistence type="predicted"/>
<gene>
    <name evidence="1" type="ORF">CLOBOL_02878</name>
</gene>
<reference evidence="1 2" key="2">
    <citation type="submission" date="2007-09" db="EMBL/GenBank/DDBJ databases">
        <title>Draft genome sequence of Clostridium bolteae (ATCC BAA-613).</title>
        <authorList>
            <person name="Sudarsanam P."/>
            <person name="Ley R."/>
            <person name="Guruge J."/>
            <person name="Turnbaugh P.J."/>
            <person name="Mahowald M."/>
            <person name="Liep D."/>
            <person name="Gordon J."/>
        </authorList>
    </citation>
    <scope>NUCLEOTIDE SEQUENCE [LARGE SCALE GENOMIC DNA]</scope>
    <source>
        <strain evidence="2">ATCC BAA-613 / DSM 15670 / CCUG 46953 / JCM 12243 / WAL 16351</strain>
    </source>
</reference>
<dbReference type="Proteomes" id="UP000005396">
    <property type="component" value="Unassembled WGS sequence"/>
</dbReference>
<protein>
    <submittedName>
        <fullName evidence="1">Uncharacterized protein</fullName>
    </submittedName>
</protein>
<sequence>MTCADFLHVADKNSRKETQTGGFVNGCLRLFRYVRPDGSVRG</sequence>
<accession>A8RR09</accession>
<dbReference type="AlphaFoldDB" id="A8RR09"/>
<evidence type="ECO:0000313" key="2">
    <source>
        <dbReference type="Proteomes" id="UP000005396"/>
    </source>
</evidence>
<dbReference type="HOGENOM" id="CLU_3249434_0_0_9"/>
<organism evidence="1 2">
    <name type="scientific">Enterocloster bolteae (strain ATCC BAA-613 / DSM 15670 / CCUG 46953 / JCM 12243 / WAL 16351)</name>
    <name type="common">Clostridium bolteae</name>
    <dbReference type="NCBI Taxonomy" id="411902"/>
    <lineage>
        <taxon>Bacteria</taxon>
        <taxon>Bacillati</taxon>
        <taxon>Bacillota</taxon>
        <taxon>Clostridia</taxon>
        <taxon>Lachnospirales</taxon>
        <taxon>Lachnospiraceae</taxon>
        <taxon>Enterocloster</taxon>
    </lineage>
</organism>